<evidence type="ECO:0000313" key="1">
    <source>
        <dbReference type="EMBL" id="ASM79771.1"/>
    </source>
</evidence>
<organism evidence="1">
    <name type="scientific">Klebsiella pneumoniae subsp. pneumoniae</name>
    <dbReference type="NCBI Taxonomy" id="72407"/>
    <lineage>
        <taxon>Bacteria</taxon>
        <taxon>Pseudomonadati</taxon>
        <taxon>Pseudomonadota</taxon>
        <taxon>Gammaproteobacteria</taxon>
        <taxon>Enterobacterales</taxon>
        <taxon>Enterobacteriaceae</taxon>
        <taxon>Klebsiella/Raoultella group</taxon>
        <taxon>Klebsiella</taxon>
        <taxon>Klebsiella pneumoniae complex</taxon>
    </lineage>
</organism>
<protein>
    <submittedName>
        <fullName evidence="1">Uncharacterized protein</fullName>
    </submittedName>
</protein>
<sequence>MELQKAKEALDSHYPHKASASLRLVFHQPGGIGETPTVGGKAIHAGFDRE</sequence>
<dbReference type="EMBL" id="KY882285">
    <property type="protein sequence ID" value="ASM79771.1"/>
    <property type="molecule type" value="Genomic_DNA"/>
</dbReference>
<name>A0A221KL38_KLEPN</name>
<geneLocation type="plasmid" evidence="1">
    <name>pIncAC-KP4898</name>
</geneLocation>
<reference evidence="1" key="2">
    <citation type="submission" date="2017-04" db="EMBL/GenBank/DDBJ databases">
        <authorList>
            <person name="Afonso C.L."/>
            <person name="Miller P.J."/>
            <person name="Scott M.A."/>
            <person name="Spackman E."/>
            <person name="Goraichik I."/>
            <person name="Dimitrov K.M."/>
            <person name="Suarez D.L."/>
            <person name="Swayne D.E."/>
        </authorList>
    </citation>
    <scope>NUCLEOTIDE SEQUENCE</scope>
    <source>
        <strain evidence="1">KP4898</strain>
        <plasmid evidence="1">pIncAC-KP4898</plasmid>
    </source>
</reference>
<keyword evidence="1" id="KW-0614">Plasmid</keyword>
<reference evidence="1" key="1">
    <citation type="journal article" date="2017" name="Front. Microbiol.">
        <title>A novel IncA/C1 group conjugative plasmid, encoding VIM-1 metallo-beta-lactamase, mediates the acquisition of carbapenem resistance in ST104 Klebsiella pneumoniae isolates from neonates in the intensive care unit of Monaldi Hospital in Naples.</title>
        <authorList>
            <person name="Esposito E.P."/>
            <person name="Gaiarsa S."/>
            <person name="Del Franco M."/>
            <person name="Crivaro V."/>
            <person name="Bernardo M."/>
            <person name="Cuccurullo S."/>
            <person name="Pennino F."/>
            <person name="Triassi M."/>
            <person name="Marone P."/>
            <person name="Sassera D."/>
            <person name="Zarrilli R."/>
        </authorList>
    </citation>
    <scope>NUCLEOTIDE SEQUENCE</scope>
    <source>
        <strain evidence="1">KP4898</strain>
        <plasmid evidence="1">pIncAC-KP4898</plasmid>
    </source>
</reference>
<accession>A0A221KL38</accession>
<proteinExistence type="predicted"/>
<dbReference type="AlphaFoldDB" id="A0A221KL38"/>